<dbReference type="AlphaFoldDB" id="A0A0F6CKV8"/>
<evidence type="ECO:0000313" key="2">
    <source>
        <dbReference type="Proteomes" id="UP000018735"/>
    </source>
</evidence>
<organism evidence="1 2">
    <name type="scientific">Mycoplasmoides gallisepticum S6</name>
    <dbReference type="NCBI Taxonomy" id="1006581"/>
    <lineage>
        <taxon>Bacteria</taxon>
        <taxon>Bacillati</taxon>
        <taxon>Mycoplasmatota</taxon>
        <taxon>Mycoplasmoidales</taxon>
        <taxon>Mycoplasmoidaceae</taxon>
        <taxon>Mycoplasmoides</taxon>
    </lineage>
</organism>
<accession>A0A0F6CKV8</accession>
<reference evidence="1 2" key="1">
    <citation type="journal article" date="2011" name="PLoS ONE">
        <title>Core proteome of the minimal cell: comparative proteomics of three mollicute species.</title>
        <authorList>
            <person name="Fisunov G.Y."/>
            <person name="Alexeev D.G."/>
            <person name="Bazaleev N.A."/>
            <person name="Ladygina V.G."/>
            <person name="Galyamina M.A."/>
            <person name="Kondratov I.G."/>
            <person name="Zhukova N.A."/>
            <person name="Serebryakova M.V."/>
            <person name="Demina I.A."/>
            <person name="Govorun V.M."/>
        </authorList>
    </citation>
    <scope>NUCLEOTIDE SEQUENCE [LARGE SCALE GENOMIC DNA]</scope>
    <source>
        <strain evidence="1 2">S6</strain>
    </source>
</reference>
<proteinExistence type="predicted"/>
<dbReference type="KEGG" id="mgz:GCW_02650"/>
<sequence length="377" mass="44031">MNPFSQWIKLVEKLHYDSGYVFCNIVDLVLINHLNFHKVSTPLTFFLIYDQNLNELSIFDNSNGFSYYELISLSNFFQGDNEQYHGYFRSLIKLSDQFEFFNQSASEEVGYYFKLHNVNQQLIFNDLKQMQRGEYYNRTSFANGTLIRLKQLKVPYELNDFKVIANQLKLIYQKFINTDKLKFYILYKKGQEFFDLSTNPLNKLTTLDKAKPLAKTKKPALTNLKNGKKRILIQQTIDWNNQKIYLSGYLGVLSEPDFKKAGLYLYNNNKLVKGINVYDRYRPELLFGSANHLNNAYLYGELELANLSTGLSSDIFEYDARFEKQLLKILLSIVGDQRYNQTDKISGLIKALAKQKKANHPLTKVTNKEKTKKVDPT</sequence>
<dbReference type="Proteomes" id="UP000018735">
    <property type="component" value="Chromosome"/>
</dbReference>
<dbReference type="EMBL" id="CP006916">
    <property type="protein sequence ID" value="AHB99730.1"/>
    <property type="molecule type" value="Genomic_DNA"/>
</dbReference>
<protein>
    <submittedName>
        <fullName evidence="1">Uncharacterized protein</fullName>
    </submittedName>
</protein>
<evidence type="ECO:0000313" key="1">
    <source>
        <dbReference type="EMBL" id="AHB99730.1"/>
    </source>
</evidence>
<gene>
    <name evidence="1" type="ORF">GCW_02650</name>
</gene>
<dbReference type="RefSeq" id="WP_011884624.1">
    <property type="nucleotide sequence ID" value="NC_023030.2"/>
</dbReference>
<name>A0A0F6CKV8_MYCGL</name>
<dbReference type="HOGENOM" id="CLU_743585_0_0_14"/>